<dbReference type="PANTHER" id="PTHR11008:SF33">
    <property type="entry name" value="PROTEIN TAKEOUT"/>
    <property type="match status" value="1"/>
</dbReference>
<dbReference type="RefSeq" id="XP_030376360.1">
    <property type="nucleotide sequence ID" value="XM_030520500.1"/>
</dbReference>
<dbReference type="OrthoDB" id="8185598at2759"/>
<reference evidence="6" key="1">
    <citation type="submission" date="2025-08" db="UniProtKB">
        <authorList>
            <consortium name="RefSeq"/>
        </authorList>
    </citation>
    <scope>IDENTIFICATION</scope>
    <source>
        <strain evidence="6">11010-0011.00</strain>
        <tissue evidence="6">Whole body</tissue>
    </source>
</reference>
<dbReference type="GeneID" id="115625452"/>
<keyword evidence="2" id="KW-0090">Biological rhythms</keyword>
<keyword evidence="5" id="KW-1185">Reference proteome</keyword>
<dbReference type="FunFam" id="3.15.10.30:FF:000001">
    <property type="entry name" value="Takeout-like protein 1"/>
    <property type="match status" value="1"/>
</dbReference>
<feature type="chain" id="PRO_5026944572" evidence="4">
    <location>
        <begin position="27"/>
        <end position="270"/>
    </location>
</feature>
<evidence type="ECO:0000256" key="3">
    <source>
        <dbReference type="ARBA" id="ARBA00060902"/>
    </source>
</evidence>
<keyword evidence="1 4" id="KW-0732">Signal</keyword>
<dbReference type="Proteomes" id="UP000504634">
    <property type="component" value="Unplaced"/>
</dbReference>
<evidence type="ECO:0000256" key="1">
    <source>
        <dbReference type="ARBA" id="ARBA00022729"/>
    </source>
</evidence>
<dbReference type="SMART" id="SM00700">
    <property type="entry name" value="JHBP"/>
    <property type="match status" value="1"/>
</dbReference>
<name>A0A6J2TLH6_DROLE</name>
<protein>
    <submittedName>
        <fullName evidence="6">Protein takeout</fullName>
    </submittedName>
</protein>
<dbReference type="GO" id="GO:0005615">
    <property type="term" value="C:extracellular space"/>
    <property type="evidence" value="ECO:0007669"/>
    <property type="project" value="TreeGrafter"/>
</dbReference>
<evidence type="ECO:0000256" key="4">
    <source>
        <dbReference type="SAM" id="SignalP"/>
    </source>
</evidence>
<sequence>MIEKRNWNSKIGYCVLALIHLLEVVASTTYTREILNNKPPFQVRPSWLQTCKRSNPNDADCFHHLFEGCFPALVAGIPEIGVKSFEPLHIDQVSVSKGNGNLVLSGGFQNLVIRGPSNTTVQRANLDLGKRRLDFELKLPRLRIRAKYNLKGNILLLPLVGNGDVAMVLKDVNTAVYTKISLRNETQTGDEIIRIDEMKVRFEVGAMRIHLKNLFNGNNVLAASINAFLNQNGNEVIAELRPDLELGLADIFHGLWNNLFSKMPTKLWLL</sequence>
<dbReference type="Gene3D" id="3.15.10.30">
    <property type="entry name" value="Haemolymph juvenile hormone binding protein"/>
    <property type="match status" value="1"/>
</dbReference>
<dbReference type="InterPro" id="IPR038606">
    <property type="entry name" value="To_sf"/>
</dbReference>
<dbReference type="GO" id="GO:0007623">
    <property type="term" value="P:circadian rhythm"/>
    <property type="evidence" value="ECO:0007669"/>
    <property type="project" value="UniProtKB-ARBA"/>
</dbReference>
<dbReference type="InterPro" id="IPR010562">
    <property type="entry name" value="Haemolymph_juvenile_hormone-bd"/>
</dbReference>
<comment type="similarity">
    <text evidence="3">Belongs to the TO family.</text>
</comment>
<gene>
    <name evidence="6" type="primary">LOC115625452</name>
</gene>
<feature type="signal peptide" evidence="4">
    <location>
        <begin position="1"/>
        <end position="26"/>
    </location>
</feature>
<proteinExistence type="inferred from homology"/>
<dbReference type="CTD" id="41948"/>
<evidence type="ECO:0000313" key="5">
    <source>
        <dbReference type="Proteomes" id="UP000504634"/>
    </source>
</evidence>
<dbReference type="AlphaFoldDB" id="A0A6J2TLH6"/>
<evidence type="ECO:0000256" key="2">
    <source>
        <dbReference type="ARBA" id="ARBA00023108"/>
    </source>
</evidence>
<evidence type="ECO:0000313" key="6">
    <source>
        <dbReference type="RefSeq" id="XP_030376360.1"/>
    </source>
</evidence>
<dbReference type="PANTHER" id="PTHR11008">
    <property type="entry name" value="PROTEIN TAKEOUT-LIKE PROTEIN"/>
    <property type="match status" value="1"/>
</dbReference>
<organism evidence="5 6">
    <name type="scientific">Drosophila lebanonensis</name>
    <name type="common">Fruit fly</name>
    <name type="synonym">Scaptodrosophila lebanonensis</name>
    <dbReference type="NCBI Taxonomy" id="7225"/>
    <lineage>
        <taxon>Eukaryota</taxon>
        <taxon>Metazoa</taxon>
        <taxon>Ecdysozoa</taxon>
        <taxon>Arthropoda</taxon>
        <taxon>Hexapoda</taxon>
        <taxon>Insecta</taxon>
        <taxon>Pterygota</taxon>
        <taxon>Neoptera</taxon>
        <taxon>Endopterygota</taxon>
        <taxon>Diptera</taxon>
        <taxon>Brachycera</taxon>
        <taxon>Muscomorpha</taxon>
        <taxon>Ephydroidea</taxon>
        <taxon>Drosophilidae</taxon>
        <taxon>Scaptodrosophila</taxon>
    </lineage>
</organism>
<accession>A0A6J2TLH6</accession>
<dbReference type="Pfam" id="PF06585">
    <property type="entry name" value="JHBP"/>
    <property type="match status" value="1"/>
</dbReference>